<reference evidence="2 3" key="1">
    <citation type="submission" date="2016-11" db="EMBL/GenBank/DDBJ databases">
        <authorList>
            <person name="Jaros S."/>
            <person name="Januszkiewicz K."/>
            <person name="Wedrychowicz H."/>
        </authorList>
    </citation>
    <scope>NUCLEOTIDE SEQUENCE [LARGE SCALE GENOMIC DNA]</scope>
    <source>
        <strain evidence="2 3">CGMCC 1.12145</strain>
    </source>
</reference>
<evidence type="ECO:0000256" key="1">
    <source>
        <dbReference type="SAM" id="Phobius"/>
    </source>
</evidence>
<feature type="transmembrane region" description="Helical" evidence="1">
    <location>
        <begin position="46"/>
        <end position="64"/>
    </location>
</feature>
<keyword evidence="1" id="KW-0812">Transmembrane</keyword>
<dbReference type="RefSeq" id="WP_072318147.1">
    <property type="nucleotide sequence ID" value="NZ_FPJE01000016.1"/>
</dbReference>
<protein>
    <recommendedName>
        <fullName evidence="4">Chain length determinant protein</fullName>
    </recommendedName>
</protein>
<dbReference type="STRING" id="1150368.SAMN02927921_02943"/>
<dbReference type="Proteomes" id="UP000182248">
    <property type="component" value="Unassembled WGS sequence"/>
</dbReference>
<keyword evidence="3" id="KW-1185">Reference proteome</keyword>
<organism evidence="2 3">
    <name type="scientific">Sinomicrobium oceani</name>
    <dbReference type="NCBI Taxonomy" id="1150368"/>
    <lineage>
        <taxon>Bacteria</taxon>
        <taxon>Pseudomonadati</taxon>
        <taxon>Bacteroidota</taxon>
        <taxon>Flavobacteriia</taxon>
        <taxon>Flavobacteriales</taxon>
        <taxon>Flavobacteriaceae</taxon>
        <taxon>Sinomicrobium</taxon>
    </lineage>
</organism>
<dbReference type="AlphaFoldDB" id="A0A1K1QYS0"/>
<gene>
    <name evidence="2" type="ORF">SAMN02927921_02943</name>
</gene>
<feature type="transmembrane region" description="Helical" evidence="1">
    <location>
        <begin position="300"/>
        <end position="320"/>
    </location>
</feature>
<sequence>MMNEHTQKHDNTSDEIDLGVLLQKIRDFFKWIIRGIYSIFLFYRKFAILLLILLLAAFAAGYFMDGSNSKTYKNEVIVVPNFGSVDYLYTSINEIEAKREIGDISFFKDMGIDSVSYFSGIEIEPIVDIYSFLGEKQANLEAFKALKGDASTVSAMETAKNYKYHRITIYTKTRRNSLKVVTKILDFLNNNDYYNTVRLSLSENLLSRIQTNKEAVQYINEILKAQGSTKPEGLKPEDNMFFFRSEPQIGSMGGLVNSQQNLFDDIDKLTVKASDGDKVIKDVSVKINIPRKGLASSKKWLFPLLVFIGFTGLFLLMFLFKKMKEIATEE</sequence>
<proteinExistence type="predicted"/>
<dbReference type="EMBL" id="FPJE01000016">
    <property type="protein sequence ID" value="SFW64470.1"/>
    <property type="molecule type" value="Genomic_DNA"/>
</dbReference>
<dbReference type="OrthoDB" id="1452530at2"/>
<name>A0A1K1QYS0_9FLAO</name>
<accession>A0A1K1QYS0</accession>
<keyword evidence="1" id="KW-1133">Transmembrane helix</keyword>
<evidence type="ECO:0000313" key="3">
    <source>
        <dbReference type="Proteomes" id="UP000182248"/>
    </source>
</evidence>
<evidence type="ECO:0000313" key="2">
    <source>
        <dbReference type="EMBL" id="SFW64470.1"/>
    </source>
</evidence>
<keyword evidence="1" id="KW-0472">Membrane</keyword>
<evidence type="ECO:0008006" key="4">
    <source>
        <dbReference type="Google" id="ProtNLM"/>
    </source>
</evidence>